<dbReference type="EMBL" id="CP001287">
    <property type="protein sequence ID" value="ACK65473.1"/>
    <property type="molecule type" value="Genomic_DNA"/>
</dbReference>
<dbReference type="SUPFAM" id="SSF46894">
    <property type="entry name" value="C-terminal effector domain of the bipartite response regulators"/>
    <property type="match status" value="1"/>
</dbReference>
<evidence type="ECO:0000256" key="2">
    <source>
        <dbReference type="ARBA" id="ARBA00023012"/>
    </source>
</evidence>
<dbReference type="InterPro" id="IPR039420">
    <property type="entry name" value="WalR-like"/>
</dbReference>
<evidence type="ECO:0000313" key="10">
    <source>
        <dbReference type="EMBL" id="ACK65473.1"/>
    </source>
</evidence>
<dbReference type="SUPFAM" id="SSF52172">
    <property type="entry name" value="CheY-like"/>
    <property type="match status" value="1"/>
</dbReference>
<reference evidence="11" key="1">
    <citation type="journal article" date="2011" name="MBio">
        <title>Novel metabolic attributes of the genus Cyanothece, comprising a group of unicellular nitrogen-fixing Cyanobacteria.</title>
        <authorList>
            <person name="Bandyopadhyay A."/>
            <person name="Elvitigala T."/>
            <person name="Welsh E."/>
            <person name="Stockel J."/>
            <person name="Liberton M."/>
            <person name="Min H."/>
            <person name="Sherman L.A."/>
            <person name="Pakrasi H.B."/>
        </authorList>
    </citation>
    <scope>NUCLEOTIDE SEQUENCE [LARGE SCALE GENOMIC DNA]</scope>
    <source>
        <strain evidence="11">PCC 8801</strain>
    </source>
</reference>
<dbReference type="GO" id="GO:0005829">
    <property type="term" value="C:cytosol"/>
    <property type="evidence" value="ECO:0007669"/>
    <property type="project" value="TreeGrafter"/>
</dbReference>
<dbReference type="GO" id="GO:0006355">
    <property type="term" value="P:regulation of DNA-templated transcription"/>
    <property type="evidence" value="ECO:0007669"/>
    <property type="project" value="InterPro"/>
</dbReference>
<dbReference type="KEGG" id="cyp:PCC8801_1416"/>
<accession>B7K4K8</accession>
<feature type="domain" description="OmpR/PhoB-type" evidence="9">
    <location>
        <begin position="124"/>
        <end position="223"/>
    </location>
</feature>
<dbReference type="PROSITE" id="PS50110">
    <property type="entry name" value="RESPONSE_REGULATORY"/>
    <property type="match status" value="1"/>
</dbReference>
<dbReference type="InterPro" id="IPR001867">
    <property type="entry name" value="OmpR/PhoB-type_DNA-bd"/>
</dbReference>
<evidence type="ECO:0000259" key="9">
    <source>
        <dbReference type="PROSITE" id="PS51755"/>
    </source>
</evidence>
<dbReference type="SMART" id="SM00862">
    <property type="entry name" value="Trans_reg_C"/>
    <property type="match status" value="1"/>
</dbReference>
<dbReference type="Pfam" id="PF00486">
    <property type="entry name" value="Trans_reg_C"/>
    <property type="match status" value="1"/>
</dbReference>
<evidence type="ECO:0000256" key="6">
    <source>
        <dbReference type="PROSITE-ProRule" id="PRU00169"/>
    </source>
</evidence>
<evidence type="ECO:0000259" key="8">
    <source>
        <dbReference type="PROSITE" id="PS50110"/>
    </source>
</evidence>
<evidence type="ECO:0000256" key="7">
    <source>
        <dbReference type="PROSITE-ProRule" id="PRU01091"/>
    </source>
</evidence>
<dbReference type="PANTHER" id="PTHR48111">
    <property type="entry name" value="REGULATOR OF RPOS"/>
    <property type="match status" value="1"/>
</dbReference>
<keyword evidence="2" id="KW-0902">Two-component regulatory system</keyword>
<dbReference type="eggNOG" id="COG0745">
    <property type="taxonomic scope" value="Bacteria"/>
</dbReference>
<dbReference type="PROSITE" id="PS51755">
    <property type="entry name" value="OMPR_PHOB"/>
    <property type="match status" value="1"/>
</dbReference>
<dbReference type="OrthoDB" id="483651at2"/>
<feature type="domain" description="Response regulatory" evidence="8">
    <location>
        <begin position="2"/>
        <end position="116"/>
    </location>
</feature>
<sequence>MKILLVEDDENIALPVVEDLSDRHYIVEVAQDGEMAFELLDVYEYDLILLDIMLPKIDGISLCRRLRSQGCQTPILMLTARDTVSDRVAGLDAGADDYLVKPFALQELSARIRALMRRGDSSLPPVLTWGNLSLNPNTCEVFYQEQPLSLSPKEYKLLEFFLRHPHRVFNRTQILDHLWPLEQLPEEATVKAHISSLRQKIKAVGGVPDLIETVYGLGYRLKEQP</sequence>
<protein>
    <submittedName>
        <fullName evidence="10">Two component transcriptional regulator, winged helix family</fullName>
    </submittedName>
</protein>
<dbReference type="STRING" id="41431.PCC8801_1416"/>
<feature type="modified residue" description="4-aspartylphosphate" evidence="6">
    <location>
        <position position="51"/>
    </location>
</feature>
<keyword evidence="5" id="KW-0804">Transcription</keyword>
<keyword evidence="1 6" id="KW-0597">Phosphoprotein</keyword>
<keyword evidence="4 7" id="KW-0238">DNA-binding</keyword>
<dbReference type="Gene3D" id="1.10.10.10">
    <property type="entry name" value="Winged helix-like DNA-binding domain superfamily/Winged helix DNA-binding domain"/>
    <property type="match status" value="1"/>
</dbReference>
<gene>
    <name evidence="10" type="ordered locus">PCC8801_1416</name>
</gene>
<proteinExistence type="predicted"/>
<dbReference type="HOGENOM" id="CLU_000445_30_1_3"/>
<dbReference type="AlphaFoldDB" id="B7K4K8"/>
<dbReference type="RefSeq" id="WP_012594746.1">
    <property type="nucleotide sequence ID" value="NC_011726.1"/>
</dbReference>
<evidence type="ECO:0000256" key="4">
    <source>
        <dbReference type="ARBA" id="ARBA00023125"/>
    </source>
</evidence>
<dbReference type="CDD" id="cd19935">
    <property type="entry name" value="REC_OmpR_CusR-like"/>
    <property type="match status" value="1"/>
</dbReference>
<dbReference type="InterPro" id="IPR001789">
    <property type="entry name" value="Sig_transdc_resp-reg_receiver"/>
</dbReference>
<evidence type="ECO:0000256" key="5">
    <source>
        <dbReference type="ARBA" id="ARBA00023163"/>
    </source>
</evidence>
<evidence type="ECO:0000313" key="11">
    <source>
        <dbReference type="Proteomes" id="UP000008204"/>
    </source>
</evidence>
<dbReference type="Proteomes" id="UP000008204">
    <property type="component" value="Chromosome"/>
</dbReference>
<dbReference type="PANTHER" id="PTHR48111:SF15">
    <property type="entry name" value="OMPR SUBFAMILY"/>
    <property type="match status" value="1"/>
</dbReference>
<feature type="DNA-binding region" description="OmpR/PhoB-type" evidence="7">
    <location>
        <begin position="124"/>
        <end position="223"/>
    </location>
</feature>
<dbReference type="Pfam" id="PF00072">
    <property type="entry name" value="Response_reg"/>
    <property type="match status" value="1"/>
</dbReference>
<dbReference type="InterPro" id="IPR011006">
    <property type="entry name" value="CheY-like_superfamily"/>
</dbReference>
<keyword evidence="11" id="KW-1185">Reference proteome</keyword>
<dbReference type="GO" id="GO:0000976">
    <property type="term" value="F:transcription cis-regulatory region binding"/>
    <property type="evidence" value="ECO:0007669"/>
    <property type="project" value="TreeGrafter"/>
</dbReference>
<name>B7K4K8_RIPO1</name>
<dbReference type="GO" id="GO:0032993">
    <property type="term" value="C:protein-DNA complex"/>
    <property type="evidence" value="ECO:0007669"/>
    <property type="project" value="TreeGrafter"/>
</dbReference>
<dbReference type="Gene3D" id="3.40.50.2300">
    <property type="match status" value="1"/>
</dbReference>
<dbReference type="InterPro" id="IPR016032">
    <property type="entry name" value="Sig_transdc_resp-reg_C-effctor"/>
</dbReference>
<dbReference type="InterPro" id="IPR036388">
    <property type="entry name" value="WH-like_DNA-bd_sf"/>
</dbReference>
<evidence type="ECO:0000256" key="3">
    <source>
        <dbReference type="ARBA" id="ARBA00023015"/>
    </source>
</evidence>
<evidence type="ECO:0000256" key="1">
    <source>
        <dbReference type="ARBA" id="ARBA00022553"/>
    </source>
</evidence>
<organism evidence="10 11">
    <name type="scientific">Rippkaea orientalis (strain PCC 8801 / RF-1)</name>
    <name type="common">Cyanothece sp. (strain PCC 8801)</name>
    <dbReference type="NCBI Taxonomy" id="41431"/>
    <lineage>
        <taxon>Bacteria</taxon>
        <taxon>Bacillati</taxon>
        <taxon>Cyanobacteriota</taxon>
        <taxon>Cyanophyceae</taxon>
        <taxon>Oscillatoriophycideae</taxon>
        <taxon>Chroococcales</taxon>
        <taxon>Aphanothecaceae</taxon>
        <taxon>Rippkaea</taxon>
        <taxon>Rippkaea orientalis</taxon>
    </lineage>
</organism>
<dbReference type="SMART" id="SM00448">
    <property type="entry name" value="REC"/>
    <property type="match status" value="1"/>
</dbReference>
<dbReference type="FunFam" id="3.40.50.2300:FF:000002">
    <property type="entry name" value="DNA-binding response regulator PhoP"/>
    <property type="match status" value="1"/>
</dbReference>
<keyword evidence="3" id="KW-0805">Transcription regulation</keyword>
<dbReference type="CDD" id="cd00383">
    <property type="entry name" value="trans_reg_C"/>
    <property type="match status" value="1"/>
</dbReference>
<dbReference type="GO" id="GO:0000156">
    <property type="term" value="F:phosphorelay response regulator activity"/>
    <property type="evidence" value="ECO:0007669"/>
    <property type="project" value="TreeGrafter"/>
</dbReference>